<dbReference type="Pfam" id="PF14219">
    <property type="entry name" value="DUF4328"/>
    <property type="match status" value="1"/>
</dbReference>
<comment type="caution">
    <text evidence="4">The sequence shown here is derived from an EMBL/GenBank/DDBJ whole genome shotgun (WGS) entry which is preliminary data.</text>
</comment>
<feature type="transmembrane region" description="Helical" evidence="2">
    <location>
        <begin position="226"/>
        <end position="243"/>
    </location>
</feature>
<proteinExistence type="predicted"/>
<evidence type="ECO:0000256" key="2">
    <source>
        <dbReference type="SAM" id="Phobius"/>
    </source>
</evidence>
<dbReference type="EMBL" id="SOZH01000010">
    <property type="protein sequence ID" value="TFF05613.1"/>
    <property type="molecule type" value="Genomic_DNA"/>
</dbReference>
<keyword evidence="5" id="KW-1185">Reference proteome</keyword>
<dbReference type="AlphaFoldDB" id="A0A4Y8QZF6"/>
<organism evidence="4 5">
    <name type="scientific">Cellulosimicrobium funkei</name>
    <dbReference type="NCBI Taxonomy" id="264251"/>
    <lineage>
        <taxon>Bacteria</taxon>
        <taxon>Bacillati</taxon>
        <taxon>Actinomycetota</taxon>
        <taxon>Actinomycetes</taxon>
        <taxon>Micrococcales</taxon>
        <taxon>Promicromonosporaceae</taxon>
        <taxon>Cellulosimicrobium</taxon>
    </lineage>
</organism>
<feature type="compositionally biased region" description="Pro residues" evidence="1">
    <location>
        <begin position="56"/>
        <end position="77"/>
    </location>
</feature>
<protein>
    <submittedName>
        <fullName evidence="4">DUF4328 domain-containing protein</fullName>
    </submittedName>
</protein>
<feature type="transmembrane region" description="Helical" evidence="2">
    <location>
        <begin position="293"/>
        <end position="315"/>
    </location>
</feature>
<keyword evidence="2" id="KW-0812">Transmembrane</keyword>
<reference evidence="4 5" key="1">
    <citation type="submission" date="2019-03" db="EMBL/GenBank/DDBJ databases">
        <title>Cellulosimicrobium funkei JCM14302 Assembly.</title>
        <authorList>
            <person name="Dou T."/>
        </authorList>
    </citation>
    <scope>NUCLEOTIDE SEQUENCE [LARGE SCALE GENOMIC DNA]</scope>
    <source>
        <strain evidence="4 5">JCM 14302</strain>
    </source>
</reference>
<gene>
    <name evidence="4" type="ORF">E1O70_16580</name>
</gene>
<evidence type="ECO:0000313" key="5">
    <source>
        <dbReference type="Proteomes" id="UP000298003"/>
    </source>
</evidence>
<feature type="transmembrane region" description="Helical" evidence="2">
    <location>
        <begin position="185"/>
        <end position="206"/>
    </location>
</feature>
<feature type="domain" description="DUF4328" evidence="3">
    <location>
        <begin position="185"/>
        <end position="323"/>
    </location>
</feature>
<evidence type="ECO:0000256" key="1">
    <source>
        <dbReference type="SAM" id="MobiDB-lite"/>
    </source>
</evidence>
<keyword evidence="2" id="KW-1133">Transmembrane helix</keyword>
<sequence>MGLQPPAPSSDDRPGRRRGVASATGVGPVSAQVGAPVCWRPDQRRRHPLTHHDPSGVPPYGQPGGPVPGQPSAPGRPVPQYGAYGTAPVPAYGQAAPSPAGPSALTPPSAPVYGQPTAPAYGGGYGYVPRPPVPGGLATGTIALAVAVTAVQVLAWVTSFGAAEEFERAARAGTPSAEVLTGYDAVGLLLLPVQLAAAIVTCLWLWQSRVLAEAVSPAHGHARSRVWVWLGWIVPVVALWFPYQVVRDVRAATVVAPRRGLGWWWAGWILWSVATNVATQLTTLSSAGAAGTFALLPVAETVGTAGVVLALVLWVRTVREITAGQRAATGVDAR</sequence>
<keyword evidence="2" id="KW-0472">Membrane</keyword>
<feature type="transmembrane region" description="Helical" evidence="2">
    <location>
        <begin position="263"/>
        <end position="281"/>
    </location>
</feature>
<evidence type="ECO:0000259" key="3">
    <source>
        <dbReference type="Pfam" id="PF14219"/>
    </source>
</evidence>
<name>A0A4Y8QZF6_9MICO</name>
<feature type="region of interest" description="Disordered" evidence="1">
    <location>
        <begin position="1"/>
        <end position="82"/>
    </location>
</feature>
<feature type="transmembrane region" description="Helical" evidence="2">
    <location>
        <begin position="137"/>
        <end position="157"/>
    </location>
</feature>
<accession>A0A4Y8QZF6</accession>
<dbReference type="Proteomes" id="UP000298003">
    <property type="component" value="Unassembled WGS sequence"/>
</dbReference>
<evidence type="ECO:0000313" key="4">
    <source>
        <dbReference type="EMBL" id="TFF05613.1"/>
    </source>
</evidence>
<dbReference type="InterPro" id="IPR025565">
    <property type="entry name" value="DUF4328"/>
</dbReference>